<organism evidence="1 2">
    <name type="scientific">Nitrosomonas aestuarii</name>
    <dbReference type="NCBI Taxonomy" id="52441"/>
    <lineage>
        <taxon>Bacteria</taxon>
        <taxon>Pseudomonadati</taxon>
        <taxon>Pseudomonadota</taxon>
        <taxon>Betaproteobacteria</taxon>
        <taxon>Nitrosomonadales</taxon>
        <taxon>Nitrosomonadaceae</taxon>
        <taxon>Nitrosomonas</taxon>
    </lineage>
</organism>
<reference evidence="2" key="1">
    <citation type="submission" date="2016-10" db="EMBL/GenBank/DDBJ databases">
        <authorList>
            <person name="Varghese N."/>
            <person name="Submissions S."/>
        </authorList>
    </citation>
    <scope>NUCLEOTIDE SEQUENCE [LARGE SCALE GENOMIC DNA]</scope>
    <source>
        <strain evidence="2">Nm69</strain>
    </source>
</reference>
<name>A0A1I4BKT7_9PROT</name>
<gene>
    <name evidence="1" type="ORF">SAMN05216302_101259</name>
</gene>
<dbReference type="EMBL" id="FOSP01000012">
    <property type="protein sequence ID" value="SFK68827.1"/>
    <property type="molecule type" value="Genomic_DNA"/>
</dbReference>
<evidence type="ECO:0000313" key="1">
    <source>
        <dbReference type="EMBL" id="SFK68827.1"/>
    </source>
</evidence>
<keyword evidence="2" id="KW-1185">Reference proteome</keyword>
<evidence type="ECO:0000313" key="2">
    <source>
        <dbReference type="Proteomes" id="UP000199533"/>
    </source>
</evidence>
<dbReference type="Proteomes" id="UP000199533">
    <property type="component" value="Unassembled WGS sequence"/>
</dbReference>
<protein>
    <submittedName>
        <fullName evidence="1">Uncharacterized protein</fullName>
    </submittedName>
</protein>
<sequence length="52" mass="6176">MIRLLQADFEQLKTGPKGKAHNLQNKKRSYASMIRIISGHFESFFTTQWQHR</sequence>
<accession>A0A1I4BKT7</accession>
<proteinExistence type="predicted"/>
<dbReference type="STRING" id="52441.SAMN05216302_101259"/>
<dbReference type="AlphaFoldDB" id="A0A1I4BKT7"/>